<proteinExistence type="predicted"/>
<organism evidence="1">
    <name type="scientific">Uncultured Desulfatiglans sp</name>
    <dbReference type="NCBI Taxonomy" id="1748965"/>
    <lineage>
        <taxon>Bacteria</taxon>
        <taxon>Pseudomonadati</taxon>
        <taxon>Thermodesulfobacteriota</taxon>
        <taxon>Desulfobacteria</taxon>
        <taxon>Desulfatiglandales</taxon>
        <taxon>Desulfatiglandaceae</taxon>
        <taxon>Desulfatiglans</taxon>
        <taxon>environmental samples</taxon>
    </lineage>
</organism>
<sequence length="969" mass="109751">MLSSWVIEKLEALKDEQILLVQDSLRLLPEADGAVHRFANESGFTVIIASTNLVFRELFEKATVSKETKKLLLIDRAPARRRAHASLTKAPPPFYPDLLSRTADTARIDISLRQFLIEKTGDPNWPQEANDPRFARLITGSIDAVLKAHASLRVAHPTRFTDHDFKTIVAYSALGVPEAAFKRPEARIYWRIALIGYPALEELDSLAPEVARSIRDELRSAPAPFCWFADSPPELIVRAFYLSTILSQHIEHWKLLLTNIDPDLKAFSEMDTSLIGEAAPELVSIDPHRADRDLLEVEASLSKDMLNLILLDQLKLITNGRFAEVIESEHYSVFIRSLALLVGLDSLLSDTPPLAAHEKLGQVLFAEADGKKDLFIEQRPSQAWANLKAAYRLVRSIRDIRDALDVAVKNLSVKPVSELTFKWFRALWNDRRVNRLEFYLSALERLVFSMDFLPRPANDLPPAFLAAQERIRERVGLLRDEIQKTLSVLNVRYQELVAAQYKSWVASDSSEVRLTSQFLRRCVKPNWDPQSEKAVVFVFDGMRYDIWDELVRPIFEDRMEIIADHPATSLLPSETHISRKAIFAGTFPESFDTRRGEDALLKEAMQREFGYTGDVEVVAPDGMGTGETVRYRAGNIDFFIFELCDKELHKIPVKTLPDGRCVPGRPLAFIYQQHIKDIIDTEVMAIIRGLTPDTKVFVVADHGFGAIGRERIRVDLPWLNEPNDCFYLNAWLRQTLSSVGAPRKVRDNVLEFSVSELRMPDSGEAYDRATKQSWQKKFESIIFPKTGYALARPKANFNPDAYSHGGISIQEMLVPMLAMRVKTPEEGLLVLGSIAGPAELIEGEEAEFKMPVELTESHKHKELRIEVQAVYQNKESTPALSSLVQYVAAAGGEVVFRFVPDATDASDEERKTGIMERTLRISVTYREAQRMVRKARSIRFSMRLNSEKIVRRVPAHLGKILGLTPRSMK</sequence>
<protein>
    <submittedName>
        <fullName evidence="1">PglZ domain-containing protein</fullName>
    </submittedName>
</protein>
<dbReference type="InterPro" id="IPR017850">
    <property type="entry name" value="Alkaline_phosphatase_core_sf"/>
</dbReference>
<accession>A0A653A0R3</accession>
<dbReference type="SUPFAM" id="SSF53649">
    <property type="entry name" value="Alkaline phosphatase-like"/>
    <property type="match status" value="1"/>
</dbReference>
<dbReference type="AlphaFoldDB" id="A0A653A0R3"/>
<reference evidence="1" key="1">
    <citation type="submission" date="2018-07" db="EMBL/GenBank/DDBJ databases">
        <authorList>
            <consortium name="Genoscope - CEA"/>
            <person name="William W."/>
        </authorList>
    </citation>
    <scope>NUCLEOTIDE SEQUENCE</scope>
    <source>
        <strain evidence="1">IK1</strain>
    </source>
</reference>
<dbReference type="EMBL" id="UPXX01000004">
    <property type="protein sequence ID" value="VBB41621.1"/>
    <property type="molecule type" value="Genomic_DNA"/>
</dbReference>
<gene>
    <name evidence="1" type="ORF">TRIP_B120056</name>
</gene>
<dbReference type="Pfam" id="PF08665">
    <property type="entry name" value="PglZ"/>
    <property type="match status" value="1"/>
</dbReference>
<evidence type="ECO:0000313" key="1">
    <source>
        <dbReference type="EMBL" id="VBB41621.1"/>
    </source>
</evidence>
<name>A0A653A0R3_UNCDX</name>